<proteinExistence type="inferred from homology"/>
<dbReference type="GO" id="GO:0050661">
    <property type="term" value="F:NADP binding"/>
    <property type="evidence" value="ECO:0007669"/>
    <property type="project" value="InterPro"/>
</dbReference>
<dbReference type="InterPro" id="IPR050346">
    <property type="entry name" value="FMO-like"/>
</dbReference>
<evidence type="ECO:0000256" key="1">
    <source>
        <dbReference type="ARBA" id="ARBA00009183"/>
    </source>
</evidence>
<dbReference type="EMBL" id="MK890729">
    <property type="protein sequence ID" value="QFR37234.1"/>
    <property type="molecule type" value="Genomic_DNA"/>
</dbReference>
<organism evidence="6">
    <name type="scientific">Cyberlindnera americana</name>
    <dbReference type="NCBI Taxonomy" id="36016"/>
    <lineage>
        <taxon>Eukaryota</taxon>
        <taxon>Fungi</taxon>
        <taxon>Dikarya</taxon>
        <taxon>Ascomycota</taxon>
        <taxon>Saccharomycotina</taxon>
        <taxon>Saccharomycetes</taxon>
        <taxon>Phaffomycetales</taxon>
        <taxon>Phaffomycetaceae</taxon>
        <taxon>Cyberlindnera</taxon>
    </lineage>
</organism>
<dbReference type="PIRSF" id="PIRSF000332">
    <property type="entry name" value="FMO"/>
    <property type="match status" value="1"/>
</dbReference>
<dbReference type="GO" id="GO:0004499">
    <property type="term" value="F:N,N-dimethylaniline monooxygenase activity"/>
    <property type="evidence" value="ECO:0007669"/>
    <property type="project" value="InterPro"/>
</dbReference>
<accession>A0A5P8N8W1</accession>
<dbReference type="InterPro" id="IPR020946">
    <property type="entry name" value="Flavin_mOase-like"/>
</dbReference>
<dbReference type="Pfam" id="PF00743">
    <property type="entry name" value="FMO-like"/>
    <property type="match status" value="1"/>
</dbReference>
<dbReference type="Gene3D" id="3.50.50.60">
    <property type="entry name" value="FAD/NAD(P)-binding domain"/>
    <property type="match status" value="2"/>
</dbReference>
<evidence type="ECO:0000256" key="3">
    <source>
        <dbReference type="ARBA" id="ARBA00022827"/>
    </source>
</evidence>
<gene>
    <name evidence="6" type="ORF">g2603</name>
</gene>
<dbReference type="PANTHER" id="PTHR23023">
    <property type="entry name" value="DIMETHYLANILINE MONOOXYGENASE"/>
    <property type="match status" value="1"/>
</dbReference>
<reference evidence="6" key="1">
    <citation type="journal article" date="2019" name="Front. Microbiol.">
        <title>An Overview of Genes From Cyberlindnera americana, a Symbiont Yeast Isolated From the Gut of the Bark Beetle Dendroctonus rhizophagus (Curculionidae: Scolytinae), Involved in the Detoxification Process Using Genome and Transcriptome Data.</title>
        <authorList>
            <person name="Soto-Robles L.V."/>
            <person name="Torres-Banda V."/>
            <person name="Rivera-Orduna F.N."/>
            <person name="Curiel-Quesada E."/>
            <person name="Hidalgo-Lara M.E."/>
            <person name="Zuniga G."/>
        </authorList>
    </citation>
    <scope>NUCLEOTIDE SEQUENCE</scope>
    <source>
        <strain evidence="6">ChDrAdgY46</strain>
    </source>
</reference>
<comment type="similarity">
    <text evidence="1">Belongs to the FMO family.</text>
</comment>
<evidence type="ECO:0000256" key="4">
    <source>
        <dbReference type="ARBA" id="ARBA00022857"/>
    </source>
</evidence>
<evidence type="ECO:0000256" key="5">
    <source>
        <dbReference type="ARBA" id="ARBA00023002"/>
    </source>
</evidence>
<keyword evidence="4" id="KW-0521">NADP</keyword>
<dbReference type="InterPro" id="IPR036188">
    <property type="entry name" value="FAD/NAD-bd_sf"/>
</dbReference>
<evidence type="ECO:0000256" key="2">
    <source>
        <dbReference type="ARBA" id="ARBA00022630"/>
    </source>
</evidence>
<dbReference type="AlphaFoldDB" id="A0A5P8N8W1"/>
<dbReference type="SUPFAM" id="SSF51905">
    <property type="entry name" value="FAD/NAD(P)-binding domain"/>
    <property type="match status" value="2"/>
</dbReference>
<sequence>MTRNIRKEIREVAVIGAGGVAGLASVYELLHTTSDGYSTVGGSEFPVDPYFTKIVGFEQKDDVGGTWYTEDFARDPDLPSQEILDTQRYDNVRVMRSPNDNLPSPEELSKSSIETPIITEIDPKYVNWSKSAIWPRLYTNVPESYMRYSTTKRNDVSPEGLSPFITHEQLRKRMTSFAQTNELKSRIRFNTEVYRVRKDHASQKWIITLRYHDKATKKDHWYEESFDGIILAQGSFSIPFIPVIKGLSEYSKQYPGSILHAKSYREPLEFKDKRVVVVGGNISAIDLGQYIHPVAKEVIVSRNLAREPYLPYMARCINSFKNVEMIEEFLPETKQLRLTNGEILDNVDSVILCTGYHIELPFLDEGILDYSIPPNCTVPTSNSRIEGLYQHVFNIRDPSIVFVGKLIVQALFRNMEAGAAAVAGVWSGASQLPTIDQMYDWEIDRLCKVEEHLFHKYNIYTTKEEFYDQMKQFYPKNRPDPLCDGLLDSMDPYVFSLETFEKLFNEFRTGKLPVNKNFNDDL</sequence>
<keyword evidence="5" id="KW-0560">Oxidoreductase</keyword>
<dbReference type="InterPro" id="IPR000960">
    <property type="entry name" value="Flavin_mOase"/>
</dbReference>
<keyword evidence="3" id="KW-0274">FAD</keyword>
<evidence type="ECO:0000313" key="6">
    <source>
        <dbReference type="EMBL" id="QFR37234.1"/>
    </source>
</evidence>
<keyword evidence="2" id="KW-0285">Flavoprotein</keyword>
<protein>
    <submittedName>
        <fullName evidence="6">Flavin-containing monooxygenase</fullName>
    </submittedName>
</protein>
<name>A0A5P8N8W1_9ASCO</name>
<keyword evidence="6" id="KW-0503">Monooxygenase</keyword>
<dbReference type="GO" id="GO:0050660">
    <property type="term" value="F:flavin adenine dinucleotide binding"/>
    <property type="evidence" value="ECO:0007669"/>
    <property type="project" value="InterPro"/>
</dbReference>